<feature type="domain" description="Pseudouridine synthase RsuA/RluA-like" evidence="6">
    <location>
        <begin position="55"/>
        <end position="186"/>
    </location>
</feature>
<dbReference type="EC" id="5.4.99.-" evidence="5"/>
<dbReference type="SUPFAM" id="SSF55120">
    <property type="entry name" value="Pseudouridine synthase"/>
    <property type="match status" value="1"/>
</dbReference>
<dbReference type="HOGENOM" id="CLU_024979_1_2_9"/>
<dbReference type="CDD" id="cd00165">
    <property type="entry name" value="S4"/>
    <property type="match status" value="1"/>
</dbReference>
<comment type="caution">
    <text evidence="7">The sequence shown here is derived from an EMBL/GenBank/DDBJ whole genome shotgun (WGS) entry which is preliminary data.</text>
</comment>
<dbReference type="Proteomes" id="UP000005926">
    <property type="component" value="Unassembled WGS sequence"/>
</dbReference>
<keyword evidence="8" id="KW-1185">Reference proteome</keyword>
<dbReference type="AlphaFoldDB" id="C8NHN9"/>
<dbReference type="Gene3D" id="3.30.70.580">
    <property type="entry name" value="Pseudouridine synthase I, catalytic domain, N-terminal subdomain"/>
    <property type="match status" value="1"/>
</dbReference>
<dbReference type="InterPro" id="IPR042092">
    <property type="entry name" value="PsdUridine_s_RsuA/RluB/E/F_cat"/>
</dbReference>
<dbReference type="EMBL" id="ACKZ01000021">
    <property type="protein sequence ID" value="EEW36702.1"/>
    <property type="molecule type" value="Genomic_DNA"/>
</dbReference>
<accession>C8NHN9</accession>
<dbReference type="CDD" id="cd02553">
    <property type="entry name" value="PseudoU_synth_RsuA"/>
    <property type="match status" value="1"/>
</dbReference>
<dbReference type="Gene3D" id="3.30.70.1560">
    <property type="entry name" value="Alpha-L RNA-binding motif"/>
    <property type="match status" value="1"/>
</dbReference>
<dbReference type="GO" id="GO:0006364">
    <property type="term" value="P:rRNA processing"/>
    <property type="evidence" value="ECO:0007669"/>
    <property type="project" value="UniProtKB-ARBA"/>
</dbReference>
<dbReference type="PROSITE" id="PS50889">
    <property type="entry name" value="S4"/>
    <property type="match status" value="1"/>
</dbReference>
<dbReference type="GO" id="GO:0005829">
    <property type="term" value="C:cytosol"/>
    <property type="evidence" value="ECO:0007669"/>
    <property type="project" value="UniProtKB-ARBA"/>
</dbReference>
<gene>
    <name evidence="7" type="primary">rsuA2</name>
    <name evidence="7" type="ORF">HMPREF0444_1434</name>
</gene>
<dbReference type="eggNOG" id="COG1187">
    <property type="taxonomic scope" value="Bacteria"/>
</dbReference>
<keyword evidence="2 4" id="KW-0694">RNA-binding</keyword>
<comment type="similarity">
    <text evidence="1 5">Belongs to the pseudouridine synthase RsuA family.</text>
</comment>
<reference evidence="7 8" key="1">
    <citation type="submission" date="2009-08" db="EMBL/GenBank/DDBJ databases">
        <authorList>
            <person name="Muzny D."/>
            <person name="Qin X."/>
            <person name="Deng J."/>
            <person name="Jiang H."/>
            <person name="Liu Y."/>
            <person name="Qu J."/>
            <person name="Song X.-Z."/>
            <person name="Zhang L."/>
            <person name="Thornton R."/>
            <person name="Coyle M."/>
            <person name="Francisco L."/>
            <person name="Jackson L."/>
            <person name="Javaid M."/>
            <person name="Korchina V."/>
            <person name="Kovar C."/>
            <person name="Mata R."/>
            <person name="Mathew T."/>
            <person name="Ngo R."/>
            <person name="Nguyen L."/>
            <person name="Nguyen N."/>
            <person name="Okwuonu G."/>
            <person name="Ongeri F."/>
            <person name="Pham C."/>
            <person name="Simmons D."/>
            <person name="Wilczek-Boney K."/>
            <person name="Hale W."/>
            <person name="Jakkamsetti A."/>
            <person name="Pham P."/>
            <person name="Ruth R."/>
            <person name="San Lucas F."/>
            <person name="Warren J."/>
            <person name="Zhang J."/>
            <person name="Zhao Z."/>
            <person name="Zhou C."/>
            <person name="Zhu D."/>
            <person name="Lee S."/>
            <person name="Bess C."/>
            <person name="Blankenburg K."/>
            <person name="Forbes L."/>
            <person name="Fu Q."/>
            <person name="Gubbala S."/>
            <person name="Hirani K."/>
            <person name="Jayaseelan J.C."/>
            <person name="Lara F."/>
            <person name="Munidasa M."/>
            <person name="Palculict T."/>
            <person name="Patil S."/>
            <person name="Pu L.-L."/>
            <person name="Saada N."/>
            <person name="Tang L."/>
            <person name="Weissenberger G."/>
            <person name="Zhu Y."/>
            <person name="Hemphill L."/>
            <person name="Shang Y."/>
            <person name="Youmans B."/>
            <person name="Ayvaz T."/>
            <person name="Ross M."/>
            <person name="Santibanez J."/>
            <person name="Aqrawi P."/>
            <person name="Gross S."/>
            <person name="Joshi V."/>
            <person name="Fowler G."/>
            <person name="Nazareth L."/>
            <person name="Reid J."/>
            <person name="Worley K."/>
            <person name="Petrosino J."/>
            <person name="Highlander S."/>
            <person name="Gibbs R."/>
        </authorList>
    </citation>
    <scope>NUCLEOTIDE SEQUENCE [LARGE SCALE GENOMIC DNA]</scope>
    <source>
        <strain evidence="7 8">ATCC 49175</strain>
    </source>
</reference>
<evidence type="ECO:0000256" key="3">
    <source>
        <dbReference type="ARBA" id="ARBA00023235"/>
    </source>
</evidence>
<dbReference type="InterPro" id="IPR018496">
    <property type="entry name" value="PsdUridine_synth_RsuA/RluB_CS"/>
</dbReference>
<dbReference type="InterPro" id="IPR036986">
    <property type="entry name" value="S4_RNA-bd_sf"/>
</dbReference>
<sequence length="230" mass="25937">MKHLVLSRREMKKLIKNEAVLIDGIPATHVSNNVDATLQVITVNGTRIHDDSQKYYMLNKPQGLISATTDKEHTTVIDLFANENVEGLYPLGRLDGDTEGLLLVTNNGPLGYRMLNPDQHIEKEYYVEVNGPLDNDAVETFKRGVTFHGGYQCKPSMLTIIESSDNLGRATVTISEGKFHQVKKMFLCVGVKVTYLKRIRFGEFVLDESLAPGEYRELNEAELQLVKTYF</sequence>
<dbReference type="PANTHER" id="PTHR47683:SF4">
    <property type="entry name" value="PSEUDOURIDINE SYNTHASE"/>
    <property type="match status" value="1"/>
</dbReference>
<dbReference type="InterPro" id="IPR020094">
    <property type="entry name" value="TruA/RsuA/RluB/E/F_N"/>
</dbReference>
<dbReference type="GO" id="GO:0140098">
    <property type="term" value="F:catalytic activity, acting on RNA"/>
    <property type="evidence" value="ECO:0007669"/>
    <property type="project" value="UniProtKB-ARBA"/>
</dbReference>
<evidence type="ECO:0000256" key="1">
    <source>
        <dbReference type="ARBA" id="ARBA00008348"/>
    </source>
</evidence>
<evidence type="ECO:0000313" key="7">
    <source>
        <dbReference type="EMBL" id="EEW36702.1"/>
    </source>
</evidence>
<evidence type="ECO:0000259" key="6">
    <source>
        <dbReference type="Pfam" id="PF00849"/>
    </source>
</evidence>
<dbReference type="FunFam" id="3.30.70.1560:FF:000001">
    <property type="entry name" value="Pseudouridine synthase"/>
    <property type="match status" value="1"/>
</dbReference>
<dbReference type="InterPro" id="IPR006145">
    <property type="entry name" value="PsdUridine_synth_RsuA/RluA"/>
</dbReference>
<dbReference type="PANTHER" id="PTHR47683">
    <property type="entry name" value="PSEUDOURIDINE SYNTHASE FAMILY PROTEIN-RELATED"/>
    <property type="match status" value="1"/>
</dbReference>
<dbReference type="SUPFAM" id="SSF55174">
    <property type="entry name" value="Alpha-L RNA-binding motif"/>
    <property type="match status" value="1"/>
</dbReference>
<dbReference type="Pfam" id="PF00849">
    <property type="entry name" value="PseudoU_synth_2"/>
    <property type="match status" value="1"/>
</dbReference>
<dbReference type="InterPro" id="IPR000748">
    <property type="entry name" value="PsdUridine_synth_RsuA/RluB/E/F"/>
</dbReference>
<dbReference type="STRING" id="638301.HMPREF0444_1434"/>
<dbReference type="NCBIfam" id="TIGR00093">
    <property type="entry name" value="pseudouridine synthase"/>
    <property type="match status" value="1"/>
</dbReference>
<dbReference type="PROSITE" id="PS01149">
    <property type="entry name" value="PSI_RSU"/>
    <property type="match status" value="1"/>
</dbReference>
<proteinExistence type="inferred from homology"/>
<dbReference type="GO" id="GO:0003723">
    <property type="term" value="F:RNA binding"/>
    <property type="evidence" value="ECO:0007669"/>
    <property type="project" value="UniProtKB-KW"/>
</dbReference>
<protein>
    <recommendedName>
        <fullName evidence="5">Pseudouridine synthase</fullName>
        <ecNumber evidence="5">5.4.99.-</ecNumber>
    </recommendedName>
</protein>
<dbReference type="GO" id="GO:0009982">
    <property type="term" value="F:pseudouridine synthase activity"/>
    <property type="evidence" value="ECO:0007669"/>
    <property type="project" value="InterPro"/>
</dbReference>
<dbReference type="Gene3D" id="3.10.290.10">
    <property type="entry name" value="RNA-binding S4 domain"/>
    <property type="match status" value="1"/>
</dbReference>
<dbReference type="InterPro" id="IPR020103">
    <property type="entry name" value="PsdUridine_synth_cat_dom_sf"/>
</dbReference>
<dbReference type="InterPro" id="IPR050343">
    <property type="entry name" value="RsuA_PseudoU_synthase"/>
</dbReference>
<organism evidence="7 8">
    <name type="scientific">Granulicatella adiacens ATCC 49175</name>
    <dbReference type="NCBI Taxonomy" id="638301"/>
    <lineage>
        <taxon>Bacteria</taxon>
        <taxon>Bacillati</taxon>
        <taxon>Bacillota</taxon>
        <taxon>Bacilli</taxon>
        <taxon>Lactobacillales</taxon>
        <taxon>Carnobacteriaceae</taxon>
        <taxon>Granulicatella</taxon>
    </lineage>
</organism>
<keyword evidence="3 5" id="KW-0413">Isomerase</keyword>
<evidence type="ECO:0000256" key="4">
    <source>
        <dbReference type="PROSITE-ProRule" id="PRU00182"/>
    </source>
</evidence>
<evidence type="ECO:0000313" key="8">
    <source>
        <dbReference type="Proteomes" id="UP000005926"/>
    </source>
</evidence>
<evidence type="ECO:0000256" key="2">
    <source>
        <dbReference type="ARBA" id="ARBA00022884"/>
    </source>
</evidence>
<name>C8NHN9_9LACT</name>
<evidence type="ECO:0000256" key="5">
    <source>
        <dbReference type="RuleBase" id="RU003887"/>
    </source>
</evidence>
<dbReference type="GO" id="GO:0001522">
    <property type="term" value="P:pseudouridine synthesis"/>
    <property type="evidence" value="ECO:0007669"/>
    <property type="project" value="InterPro"/>
</dbReference>